<dbReference type="InterPro" id="IPR003615">
    <property type="entry name" value="HNH_nuc"/>
</dbReference>
<dbReference type="AlphaFoldDB" id="A0A1K1RWI2"/>
<dbReference type="CDD" id="cd00085">
    <property type="entry name" value="HNHc"/>
    <property type="match status" value="1"/>
</dbReference>
<reference evidence="3 4" key="1">
    <citation type="submission" date="2016-11" db="EMBL/GenBank/DDBJ databases">
        <authorList>
            <person name="Jaros S."/>
            <person name="Januszkiewicz K."/>
            <person name="Wedrychowicz H."/>
        </authorList>
    </citation>
    <scope>NUCLEOTIDE SEQUENCE [LARGE SCALE GENOMIC DNA]</scope>
    <source>
        <strain evidence="3 4">CGMCC 1.12145</strain>
    </source>
</reference>
<dbReference type="STRING" id="1150368.SAMN02927921_04074"/>
<accession>A0A1K1RWI2</accession>
<evidence type="ECO:0000259" key="1">
    <source>
        <dbReference type="Pfam" id="PF01844"/>
    </source>
</evidence>
<keyword evidence="4" id="KW-1185">Reference proteome</keyword>
<dbReference type="OrthoDB" id="9779761at2"/>
<dbReference type="GO" id="GO:0008270">
    <property type="term" value="F:zinc ion binding"/>
    <property type="evidence" value="ECO:0007669"/>
    <property type="project" value="InterPro"/>
</dbReference>
<gene>
    <name evidence="3" type="ORF">SAMN02927921_04074</name>
</gene>
<dbReference type="Pfam" id="PF12102">
    <property type="entry name" value="MrcB_N"/>
    <property type="match status" value="1"/>
</dbReference>
<organism evidence="3 4">
    <name type="scientific">Sinomicrobium oceani</name>
    <dbReference type="NCBI Taxonomy" id="1150368"/>
    <lineage>
        <taxon>Bacteria</taxon>
        <taxon>Pseudomonadati</taxon>
        <taxon>Bacteroidota</taxon>
        <taxon>Flavobacteriia</taxon>
        <taxon>Flavobacteriales</taxon>
        <taxon>Flavobacteriaceae</taxon>
        <taxon>Sinomicrobium</taxon>
    </lineage>
</organism>
<dbReference type="GO" id="GO:0004519">
    <property type="term" value="F:endonuclease activity"/>
    <property type="evidence" value="ECO:0007669"/>
    <property type="project" value="InterPro"/>
</dbReference>
<name>A0A1K1RWI2_9FLAO</name>
<protein>
    <submittedName>
        <fullName evidence="3">5-methylcytosine-specific restriction enzyme A</fullName>
    </submittedName>
</protein>
<dbReference type="Proteomes" id="UP000182248">
    <property type="component" value="Unassembled WGS sequence"/>
</dbReference>
<evidence type="ECO:0000313" key="4">
    <source>
        <dbReference type="Proteomes" id="UP000182248"/>
    </source>
</evidence>
<sequence>MPTISRSKFQSTIDVMSNLENILQEPLENYQIEKSKSFAGNALAHKFRHDYPAAIENLLIDKTRYKVIGSPGKGNWTDCPWIAILDTLITETAQKGYYPVFLFKSDMTGVYLSLNQGVTDVIENYKREAKSVLKLRAEDFRAKLNYNDAEYSTEINLESKTINARHYQAGNILAKYYPKDNLPTETALKKDIKTFLEFYEALAYSDTSFSSHIEQSHFETKQIRLHWRIERNTSLSKKVKKLKGYTCEACNMNFVDKYGSLGEQYIEAHHLRPISELEIGKVKIDIENDFAVLCSNCHSMIHRMDDPSDLEGLRDCIKKS</sequence>
<dbReference type="Pfam" id="PF01844">
    <property type="entry name" value="HNH"/>
    <property type="match status" value="1"/>
</dbReference>
<dbReference type="InterPro" id="IPR002711">
    <property type="entry name" value="HNH"/>
</dbReference>
<dbReference type="GO" id="GO:0003676">
    <property type="term" value="F:nucleic acid binding"/>
    <property type="evidence" value="ECO:0007669"/>
    <property type="project" value="InterPro"/>
</dbReference>
<feature type="domain" description="Type IV methyl-directed restriction enzyme EcoKMcrB subunit DNA-binding" evidence="2">
    <location>
        <begin position="27"/>
        <end position="202"/>
    </location>
</feature>
<evidence type="ECO:0000259" key="2">
    <source>
        <dbReference type="Pfam" id="PF12102"/>
    </source>
</evidence>
<evidence type="ECO:0000313" key="3">
    <source>
        <dbReference type="EMBL" id="SFW76135.1"/>
    </source>
</evidence>
<dbReference type="Gene3D" id="3.30.920.90">
    <property type="match status" value="1"/>
</dbReference>
<feature type="domain" description="HNH" evidence="1">
    <location>
        <begin position="247"/>
        <end position="303"/>
    </location>
</feature>
<proteinExistence type="predicted"/>
<dbReference type="EMBL" id="FPJE01000037">
    <property type="protein sequence ID" value="SFW76135.1"/>
    <property type="molecule type" value="Genomic_DNA"/>
</dbReference>
<dbReference type="InterPro" id="IPR021961">
    <property type="entry name" value="McrB_DNA-bd"/>
</dbReference>